<dbReference type="EMBL" id="CP073100">
    <property type="protein sequence ID" value="QUE50410.1"/>
    <property type="molecule type" value="Genomic_DNA"/>
</dbReference>
<evidence type="ECO:0000313" key="1">
    <source>
        <dbReference type="EMBL" id="QUE50410.1"/>
    </source>
</evidence>
<accession>A0A975G8T4</accession>
<sequence length="305" mass="32992">MDKEHARFVLRSFRPEGADAGDPDFAGALRLAAEDRELGEWLAGERARDAAFSDALGRVPIPADLREDILAGFAVARGELPLPHDDLDRAFISALAAVQPPPNLRADILAAMTAQPSAPVVRKPFPWFRIGLPVAAAAGVALAFLLPKILPGSGSGRSHSTVRTDARVPVSAVQAGFFKTFESPSFDLEQKDSNHQVLFRHLDKKDLPCPGCTCLPKGLENVPGIGCRELIIDGKRGSLICFNRGEDGIVHFIIFRREDIKDACPSGQAPKFSRAGEWSVATWSDSNDVYMLVGKTDVRKLGGLF</sequence>
<organism evidence="1 2">
    <name type="scientific">Luteolibacter ambystomatis</name>
    <dbReference type="NCBI Taxonomy" id="2824561"/>
    <lineage>
        <taxon>Bacteria</taxon>
        <taxon>Pseudomonadati</taxon>
        <taxon>Verrucomicrobiota</taxon>
        <taxon>Verrucomicrobiia</taxon>
        <taxon>Verrucomicrobiales</taxon>
        <taxon>Verrucomicrobiaceae</taxon>
        <taxon>Luteolibacter</taxon>
    </lineage>
</organism>
<name>A0A975G8T4_9BACT</name>
<keyword evidence="2" id="KW-1185">Reference proteome</keyword>
<dbReference type="AlphaFoldDB" id="A0A975G8T4"/>
<dbReference type="RefSeq" id="WP_211630550.1">
    <property type="nucleotide sequence ID" value="NZ_CP073100.1"/>
</dbReference>
<dbReference type="Proteomes" id="UP000676169">
    <property type="component" value="Chromosome"/>
</dbReference>
<protein>
    <submittedName>
        <fullName evidence="1">Uncharacterized protein</fullName>
    </submittedName>
</protein>
<reference evidence="1" key="1">
    <citation type="submission" date="2021-04" db="EMBL/GenBank/DDBJ databases">
        <title>Luteolibacter sp. 32A isolated from the skin of an Anderson's salamander (Ambystoma andersonii).</title>
        <authorList>
            <person name="Spergser J."/>
            <person name="Busse H.-J."/>
        </authorList>
    </citation>
    <scope>NUCLEOTIDE SEQUENCE</scope>
    <source>
        <strain evidence="1">32A</strain>
    </source>
</reference>
<evidence type="ECO:0000313" key="2">
    <source>
        <dbReference type="Proteomes" id="UP000676169"/>
    </source>
</evidence>
<proteinExistence type="predicted"/>
<dbReference type="KEGG" id="lamb:KBB96_16265"/>
<gene>
    <name evidence="1" type="ORF">KBB96_16265</name>
</gene>